<proteinExistence type="predicted"/>
<protein>
    <submittedName>
        <fullName evidence="2">Uncharacterized protein</fullName>
    </submittedName>
</protein>
<keyword evidence="1" id="KW-0472">Membrane</keyword>
<evidence type="ECO:0000313" key="3">
    <source>
        <dbReference type="Proteomes" id="UP001367508"/>
    </source>
</evidence>
<keyword evidence="1" id="KW-0812">Transmembrane</keyword>
<gene>
    <name evidence="2" type="ORF">VNO77_04234</name>
</gene>
<organism evidence="2 3">
    <name type="scientific">Canavalia gladiata</name>
    <name type="common">Sword bean</name>
    <name type="synonym">Dolichos gladiatus</name>
    <dbReference type="NCBI Taxonomy" id="3824"/>
    <lineage>
        <taxon>Eukaryota</taxon>
        <taxon>Viridiplantae</taxon>
        <taxon>Streptophyta</taxon>
        <taxon>Embryophyta</taxon>
        <taxon>Tracheophyta</taxon>
        <taxon>Spermatophyta</taxon>
        <taxon>Magnoliopsida</taxon>
        <taxon>eudicotyledons</taxon>
        <taxon>Gunneridae</taxon>
        <taxon>Pentapetalae</taxon>
        <taxon>rosids</taxon>
        <taxon>fabids</taxon>
        <taxon>Fabales</taxon>
        <taxon>Fabaceae</taxon>
        <taxon>Papilionoideae</taxon>
        <taxon>50 kb inversion clade</taxon>
        <taxon>NPAAA clade</taxon>
        <taxon>indigoferoid/millettioid clade</taxon>
        <taxon>Phaseoleae</taxon>
        <taxon>Canavalia</taxon>
    </lineage>
</organism>
<accession>A0AAN9RCZ9</accession>
<evidence type="ECO:0000256" key="1">
    <source>
        <dbReference type="SAM" id="Phobius"/>
    </source>
</evidence>
<keyword evidence="3" id="KW-1185">Reference proteome</keyword>
<dbReference type="AlphaFoldDB" id="A0AAN9RCZ9"/>
<feature type="transmembrane region" description="Helical" evidence="1">
    <location>
        <begin position="71"/>
        <end position="91"/>
    </location>
</feature>
<evidence type="ECO:0000313" key="2">
    <source>
        <dbReference type="EMBL" id="KAK7362133.1"/>
    </source>
</evidence>
<dbReference type="EMBL" id="JAYMYQ010000001">
    <property type="protein sequence ID" value="KAK7362133.1"/>
    <property type="molecule type" value="Genomic_DNA"/>
</dbReference>
<dbReference type="Proteomes" id="UP001367508">
    <property type="component" value="Unassembled WGS sequence"/>
</dbReference>
<keyword evidence="1" id="KW-1133">Transmembrane helix</keyword>
<comment type="caution">
    <text evidence="2">The sequence shown here is derived from an EMBL/GenBank/DDBJ whole genome shotgun (WGS) entry which is preliminary data.</text>
</comment>
<dbReference type="PANTHER" id="PTHR37392">
    <property type="entry name" value="OS09G0556800 PROTEIN"/>
    <property type="match status" value="1"/>
</dbReference>
<sequence length="105" mass="11989">MDPRPFFLSALHKLSKLQSDNLRWQQVSFHQVFNLMGLHKEGIVAQTELSNFRTHLLDTLISSPPEQEHPVVLIFVHVSVNLSAIAITILLRGHCSKDYQFKGLN</sequence>
<name>A0AAN9RCZ9_CANGL</name>
<reference evidence="2 3" key="1">
    <citation type="submission" date="2024-01" db="EMBL/GenBank/DDBJ databases">
        <title>The genomes of 5 underutilized Papilionoideae crops provide insights into root nodulation and disease resistanc.</title>
        <authorList>
            <person name="Jiang F."/>
        </authorList>
    </citation>
    <scope>NUCLEOTIDE SEQUENCE [LARGE SCALE GENOMIC DNA]</scope>
    <source>
        <strain evidence="2">LVBAO_FW01</strain>
        <tissue evidence="2">Leaves</tissue>
    </source>
</reference>
<dbReference type="PANTHER" id="PTHR37392:SF1">
    <property type="entry name" value="OS09G0556800 PROTEIN"/>
    <property type="match status" value="1"/>
</dbReference>